<evidence type="ECO:0000313" key="3">
    <source>
        <dbReference type="Proteomes" id="UP000216339"/>
    </source>
</evidence>
<dbReference type="Proteomes" id="UP000216339">
    <property type="component" value="Unassembled WGS sequence"/>
</dbReference>
<dbReference type="AlphaFoldDB" id="A0A271J2A0"/>
<protein>
    <recommendedName>
        <fullName evidence="4">Peptidase M6-like domain-containing protein</fullName>
    </recommendedName>
</protein>
<comment type="caution">
    <text evidence="2">The sequence shown here is derived from an EMBL/GenBank/DDBJ whole genome shotgun (WGS) entry which is preliminary data.</text>
</comment>
<keyword evidence="3" id="KW-1185">Reference proteome</keyword>
<evidence type="ECO:0008006" key="4">
    <source>
        <dbReference type="Google" id="ProtNLM"/>
    </source>
</evidence>
<dbReference type="EMBL" id="MQWD01000001">
    <property type="protein sequence ID" value="PAP77573.1"/>
    <property type="molecule type" value="Genomic_DNA"/>
</dbReference>
<name>A0A271J2A0_9BACT</name>
<evidence type="ECO:0000313" key="2">
    <source>
        <dbReference type="EMBL" id="PAP77573.1"/>
    </source>
</evidence>
<organism evidence="2 3">
    <name type="scientific">Rubrivirga marina</name>
    <dbReference type="NCBI Taxonomy" id="1196024"/>
    <lineage>
        <taxon>Bacteria</taxon>
        <taxon>Pseudomonadati</taxon>
        <taxon>Rhodothermota</taxon>
        <taxon>Rhodothermia</taxon>
        <taxon>Rhodothermales</taxon>
        <taxon>Rubricoccaceae</taxon>
        <taxon>Rubrivirga</taxon>
    </lineage>
</organism>
<feature type="signal peptide" evidence="1">
    <location>
        <begin position="1"/>
        <end position="17"/>
    </location>
</feature>
<keyword evidence="1" id="KW-0732">Signal</keyword>
<accession>A0A271J2A0</accession>
<reference evidence="2 3" key="1">
    <citation type="submission" date="2016-11" db="EMBL/GenBank/DDBJ databases">
        <title>Study of marine rhodopsin-containing bacteria.</title>
        <authorList>
            <person name="Yoshizawa S."/>
            <person name="Kumagai Y."/>
            <person name="Kogure K."/>
        </authorList>
    </citation>
    <scope>NUCLEOTIDE SEQUENCE [LARGE SCALE GENOMIC DNA]</scope>
    <source>
        <strain evidence="2 3">SAORIC-28</strain>
    </source>
</reference>
<dbReference type="OrthoDB" id="9813478at2"/>
<dbReference type="RefSeq" id="WP_095511239.1">
    <property type="nucleotide sequence ID" value="NZ_MQWD01000001.1"/>
</dbReference>
<feature type="chain" id="PRO_5012854533" description="Peptidase M6-like domain-containing protein" evidence="1">
    <location>
        <begin position="18"/>
        <end position="595"/>
    </location>
</feature>
<sequence>MRFFPLAVLLLAPAVEAQHVCLTPGTGQGGGLPGTGTRAVVDGTPGSIAFEDSVHALVVFVRFENDTDRAPEWPIRGEPGVEPIPDWGGTLLKENPADVTGAMGLDDPTLSAYFFWQSQSGPEGPHVLTGEVWPRDRGGRPHVFTPSKPSAGYQAGRESGYGYLVAELFDALDADPRFDPTRFDANRDGELDHLMLVVRRDPDVRVTGGVAGLSGVNSPAARTFGRPAAALTVGRRDRTVTVDMNGSGAINWVGGEYSAATLIHEYGHVLFSMGHTRMITPEGAAVRTAVSNDVPYWVPEGTGAYACAYNRMCGGGARGDRPYESSGYDVTLTLSGLELRRMGWARRTVLDPSRDTTGVRLRTLYGSGEVALIPLRDGSGADTLSLENRQRNGYFDRFPSWDLEDPYYGLVNRDLPSTGLLATLSYGDPAGPGGALYDIAPPSNRFRRPRSRCDGTSDGCVDPYVWWARDMLRPGPSATQMTPWTRPNVSGYTHYPEGFEPNWFAVTNVRHDGDDGTMAFDVVADVREWDAIVITADSWMGAESDGLVFDGPVRVTDGATLRVEPGTTVTFAGGLVVDEGARVLCLPGATCVGAE</sequence>
<proteinExistence type="predicted"/>
<evidence type="ECO:0000256" key="1">
    <source>
        <dbReference type="SAM" id="SignalP"/>
    </source>
</evidence>
<gene>
    <name evidence="2" type="ORF">BSZ37_14540</name>
</gene>